<protein>
    <submittedName>
        <fullName evidence="1">Uncharacterized protein</fullName>
    </submittedName>
</protein>
<accession>A0ACC2TWA3</accession>
<evidence type="ECO:0000313" key="2">
    <source>
        <dbReference type="Proteomes" id="UP001165960"/>
    </source>
</evidence>
<dbReference type="Proteomes" id="UP001165960">
    <property type="component" value="Unassembled WGS sequence"/>
</dbReference>
<proteinExistence type="predicted"/>
<reference evidence="1" key="1">
    <citation type="submission" date="2022-04" db="EMBL/GenBank/DDBJ databases">
        <title>Genome of the entomopathogenic fungus Entomophthora muscae.</title>
        <authorList>
            <person name="Elya C."/>
            <person name="Lovett B.R."/>
            <person name="Lee E."/>
            <person name="Macias A.M."/>
            <person name="Hajek A.E."/>
            <person name="De Bivort B.L."/>
            <person name="Kasson M.T."/>
            <person name="De Fine Licht H.H."/>
            <person name="Stajich J.E."/>
        </authorList>
    </citation>
    <scope>NUCLEOTIDE SEQUENCE</scope>
    <source>
        <strain evidence="1">Berkeley</strain>
    </source>
</reference>
<comment type="caution">
    <text evidence="1">The sequence shown here is derived from an EMBL/GenBank/DDBJ whole genome shotgun (WGS) entry which is preliminary data.</text>
</comment>
<organism evidence="1 2">
    <name type="scientific">Entomophthora muscae</name>
    <dbReference type="NCBI Taxonomy" id="34485"/>
    <lineage>
        <taxon>Eukaryota</taxon>
        <taxon>Fungi</taxon>
        <taxon>Fungi incertae sedis</taxon>
        <taxon>Zoopagomycota</taxon>
        <taxon>Entomophthoromycotina</taxon>
        <taxon>Entomophthoromycetes</taxon>
        <taxon>Entomophthorales</taxon>
        <taxon>Entomophthoraceae</taxon>
        <taxon>Entomophthora</taxon>
    </lineage>
</organism>
<evidence type="ECO:0000313" key="1">
    <source>
        <dbReference type="EMBL" id="KAJ9078919.1"/>
    </source>
</evidence>
<gene>
    <name evidence="1" type="ORF">DSO57_1001670</name>
</gene>
<keyword evidence="2" id="KW-1185">Reference proteome</keyword>
<sequence length="97" mass="10745">MVADLFAQIIFHVNMGNQSHKDKHLPPCATATYQPIQPMMDEEYNKHYMAAITRNPPTPTPSTTPVRIDNSSPLETRSQGRDSNPEPGSPQAANPMD</sequence>
<name>A0ACC2TWA3_9FUNG</name>
<dbReference type="EMBL" id="QTSX02002133">
    <property type="protein sequence ID" value="KAJ9078919.1"/>
    <property type="molecule type" value="Genomic_DNA"/>
</dbReference>